<proteinExistence type="predicted"/>
<dbReference type="OrthoDB" id="5520315at2"/>
<reference evidence="1 2" key="1">
    <citation type="journal article" date="2013" name="Sci. Rep.">
        <title>Extraordinary expansion of a Sorangium cellulosum genome from an alkaline milieu.</title>
        <authorList>
            <person name="Han K."/>
            <person name="Li Z.F."/>
            <person name="Peng R."/>
            <person name="Zhu L.P."/>
            <person name="Zhou T."/>
            <person name="Wang L.G."/>
            <person name="Li S.G."/>
            <person name="Zhang X.B."/>
            <person name="Hu W."/>
            <person name="Wu Z.H."/>
            <person name="Qin N."/>
            <person name="Li Y.Z."/>
        </authorList>
    </citation>
    <scope>NUCLEOTIDE SEQUENCE [LARGE SCALE GENOMIC DNA]</scope>
    <source>
        <strain evidence="1 2">So0157-2</strain>
    </source>
</reference>
<evidence type="ECO:0000313" key="1">
    <source>
        <dbReference type="EMBL" id="AGP39463.1"/>
    </source>
</evidence>
<dbReference type="STRING" id="1254432.SCE1572_36250"/>
<name>S4Y9J9_SORCE</name>
<dbReference type="PATRIC" id="fig|1254432.3.peg.8219"/>
<gene>
    <name evidence="1" type="ORF">SCE1572_36250</name>
</gene>
<dbReference type="RefSeq" id="WP_020739137.1">
    <property type="nucleotide sequence ID" value="NC_021658.1"/>
</dbReference>
<organism evidence="1 2">
    <name type="scientific">Sorangium cellulosum So0157-2</name>
    <dbReference type="NCBI Taxonomy" id="1254432"/>
    <lineage>
        <taxon>Bacteria</taxon>
        <taxon>Pseudomonadati</taxon>
        <taxon>Myxococcota</taxon>
        <taxon>Polyangia</taxon>
        <taxon>Polyangiales</taxon>
        <taxon>Polyangiaceae</taxon>
        <taxon>Sorangium</taxon>
    </lineage>
</organism>
<dbReference type="KEGG" id="scu:SCE1572_36250"/>
<evidence type="ECO:0000313" key="2">
    <source>
        <dbReference type="Proteomes" id="UP000014803"/>
    </source>
</evidence>
<dbReference type="Proteomes" id="UP000014803">
    <property type="component" value="Chromosome"/>
</dbReference>
<accession>S4Y9J9</accession>
<sequence length="66" mass="7755">MSIKGLVVHFQRDLNDHETERMIDAIMMLKGVTKVSALEASYEDHLNRERIKRELLDKIYALLREA</sequence>
<dbReference type="HOGENOM" id="CLU_2828967_0_0_7"/>
<dbReference type="AlphaFoldDB" id="S4Y9J9"/>
<protein>
    <submittedName>
        <fullName evidence="1">Uncharacterized protein</fullName>
    </submittedName>
</protein>
<dbReference type="EMBL" id="CP003969">
    <property type="protein sequence ID" value="AGP39463.1"/>
    <property type="molecule type" value="Genomic_DNA"/>
</dbReference>